<keyword evidence="4" id="KW-1185">Reference proteome</keyword>
<dbReference type="EMBL" id="JANVFT010000048">
    <property type="protein sequence ID" value="KAJ4486925.1"/>
    <property type="molecule type" value="Genomic_DNA"/>
</dbReference>
<feature type="compositionally biased region" description="Low complexity" evidence="1">
    <location>
        <begin position="75"/>
        <end position="167"/>
    </location>
</feature>
<feature type="region of interest" description="Disordered" evidence="1">
    <location>
        <begin position="183"/>
        <end position="234"/>
    </location>
</feature>
<keyword evidence="2" id="KW-0732">Signal</keyword>
<accession>A0ABQ8VC50</accession>
<reference evidence="3" key="1">
    <citation type="submission" date="2022-08" db="EMBL/GenBank/DDBJ databases">
        <title>A Global Phylogenomic Analysis of the Shiitake Genus Lentinula.</title>
        <authorList>
            <consortium name="DOE Joint Genome Institute"/>
            <person name="Sierra-Patev S."/>
            <person name="Min B."/>
            <person name="Naranjo-Ortiz M."/>
            <person name="Looney B."/>
            <person name="Konkel Z."/>
            <person name="Slot J.C."/>
            <person name="Sakamoto Y."/>
            <person name="Steenwyk J.L."/>
            <person name="Rokas A."/>
            <person name="Carro J."/>
            <person name="Camarero S."/>
            <person name="Ferreira P."/>
            <person name="Molpeceres G."/>
            <person name="Ruiz-Duenas F.J."/>
            <person name="Serrano A."/>
            <person name="Henrissat B."/>
            <person name="Drula E."/>
            <person name="Hughes K.W."/>
            <person name="Mata J.L."/>
            <person name="Ishikawa N.K."/>
            <person name="Vargas-Isla R."/>
            <person name="Ushijima S."/>
            <person name="Smith C.A."/>
            <person name="Ahrendt S."/>
            <person name="Andreopoulos W."/>
            <person name="He G."/>
            <person name="Labutti K."/>
            <person name="Lipzen A."/>
            <person name="Ng V."/>
            <person name="Riley R."/>
            <person name="Sandor L."/>
            <person name="Barry K."/>
            <person name="Martinez A.T."/>
            <person name="Xiao Y."/>
            <person name="Gibbons J.G."/>
            <person name="Terashima K."/>
            <person name="Grigoriev I.V."/>
            <person name="Hibbett D.S."/>
        </authorList>
    </citation>
    <scope>NUCLEOTIDE SEQUENCE</scope>
    <source>
        <strain evidence="3">RHP3577 ss4</strain>
    </source>
</reference>
<feature type="compositionally biased region" description="Low complexity" evidence="1">
    <location>
        <begin position="183"/>
        <end position="223"/>
    </location>
</feature>
<feature type="signal peptide" evidence="2">
    <location>
        <begin position="1"/>
        <end position="26"/>
    </location>
</feature>
<evidence type="ECO:0000313" key="3">
    <source>
        <dbReference type="EMBL" id="KAJ4486925.1"/>
    </source>
</evidence>
<name>A0ABQ8VC50_9AGAR</name>
<evidence type="ECO:0000313" key="4">
    <source>
        <dbReference type="Proteomes" id="UP001150217"/>
    </source>
</evidence>
<dbReference type="Proteomes" id="UP001150217">
    <property type="component" value="Unassembled WGS sequence"/>
</dbReference>
<sequence>MAKSTGLVRLALSVMLAMTLLTVCLSMPIGMSKLSSPSDEDPALSSTSAADGGAPTSATSALSPAVYPTPTAGLADSNSATASTNASASAGADNGSTLASASSSSEADTSSASSSASSSSSSASASASASSSGDVASVSASASASSDNNDNGNSTAAASASTSSTVGAETSSSAASASVKSLSSADSDSNSTSNAATGSASPDSSSSSSLSSASSPSFAASPATQNHDGVPPLMQPLAQATKSENKTISDHQRWPSAVAAATIDGVVFPQTSKHPRVRAGQLSFMIGQKCKEMKENGYWSNVGDGLQKSFTVVPLILEAMVKTARN</sequence>
<feature type="region of interest" description="Disordered" evidence="1">
    <location>
        <begin position="34"/>
        <end position="167"/>
    </location>
</feature>
<feature type="compositionally biased region" description="Low complexity" evidence="1">
    <location>
        <begin position="54"/>
        <end position="65"/>
    </location>
</feature>
<protein>
    <submittedName>
        <fullName evidence="3">Uncharacterized protein</fullName>
    </submittedName>
</protein>
<feature type="chain" id="PRO_5045402118" evidence="2">
    <location>
        <begin position="27"/>
        <end position="326"/>
    </location>
</feature>
<proteinExistence type="predicted"/>
<gene>
    <name evidence="3" type="ORF">C8R41DRAFT_837150</name>
</gene>
<evidence type="ECO:0000256" key="2">
    <source>
        <dbReference type="SAM" id="SignalP"/>
    </source>
</evidence>
<organism evidence="3 4">
    <name type="scientific">Lentinula lateritia</name>
    <dbReference type="NCBI Taxonomy" id="40482"/>
    <lineage>
        <taxon>Eukaryota</taxon>
        <taxon>Fungi</taxon>
        <taxon>Dikarya</taxon>
        <taxon>Basidiomycota</taxon>
        <taxon>Agaricomycotina</taxon>
        <taxon>Agaricomycetes</taxon>
        <taxon>Agaricomycetidae</taxon>
        <taxon>Agaricales</taxon>
        <taxon>Marasmiineae</taxon>
        <taxon>Omphalotaceae</taxon>
        <taxon>Lentinula</taxon>
    </lineage>
</organism>
<comment type="caution">
    <text evidence="3">The sequence shown here is derived from an EMBL/GenBank/DDBJ whole genome shotgun (WGS) entry which is preliminary data.</text>
</comment>
<evidence type="ECO:0000256" key="1">
    <source>
        <dbReference type="SAM" id="MobiDB-lite"/>
    </source>
</evidence>